<dbReference type="VEuPathDB" id="FungiDB:AMAG_15418"/>
<dbReference type="OMA" id="STRDIML"/>
<reference evidence="18 19" key="1">
    <citation type="submission" date="2009-11" db="EMBL/GenBank/DDBJ databases">
        <title>Annotation of Allomyces macrogynus ATCC 38327.</title>
        <authorList>
            <consortium name="The Broad Institute Genome Sequencing Platform"/>
            <person name="Russ C."/>
            <person name="Cuomo C."/>
            <person name="Burger G."/>
            <person name="Gray M.W."/>
            <person name="Holland P.W.H."/>
            <person name="King N."/>
            <person name="Lang F.B.F."/>
            <person name="Roger A.J."/>
            <person name="Ruiz-Trillo I."/>
            <person name="Young S.K."/>
            <person name="Zeng Q."/>
            <person name="Gargeya S."/>
            <person name="Fitzgerald M."/>
            <person name="Haas B."/>
            <person name="Abouelleil A."/>
            <person name="Alvarado L."/>
            <person name="Arachchi H.M."/>
            <person name="Berlin A."/>
            <person name="Chapman S.B."/>
            <person name="Gearin G."/>
            <person name="Goldberg J."/>
            <person name="Griggs A."/>
            <person name="Gujja S."/>
            <person name="Hansen M."/>
            <person name="Heiman D."/>
            <person name="Howarth C."/>
            <person name="Larimer J."/>
            <person name="Lui A."/>
            <person name="MacDonald P.J.P."/>
            <person name="McCowen C."/>
            <person name="Montmayeur A."/>
            <person name="Murphy C."/>
            <person name="Neiman D."/>
            <person name="Pearson M."/>
            <person name="Priest M."/>
            <person name="Roberts A."/>
            <person name="Saif S."/>
            <person name="Shea T."/>
            <person name="Sisk P."/>
            <person name="Stolte C."/>
            <person name="Sykes S."/>
            <person name="Wortman J."/>
            <person name="Nusbaum C."/>
            <person name="Birren B."/>
        </authorList>
    </citation>
    <scope>NUCLEOTIDE SEQUENCE [LARGE SCALE GENOMIC DNA]</scope>
    <source>
        <strain evidence="18 19">ATCC 38327</strain>
    </source>
</reference>
<feature type="binding site" evidence="13">
    <location>
        <position position="128"/>
    </location>
    <ligand>
        <name>Mg(2+)</name>
        <dbReference type="ChEBI" id="CHEBI:18420"/>
        <label>1</label>
        <note>catalytic</note>
    </ligand>
</feature>
<dbReference type="Pfam" id="PF04926">
    <property type="entry name" value="PAP_RNA-bind"/>
    <property type="match status" value="1"/>
</dbReference>
<comment type="catalytic activity">
    <reaction evidence="11">
        <text>RNA(n) + ATP = RNA(n)-3'-adenine ribonucleotide + diphosphate</text>
        <dbReference type="Rhea" id="RHEA:11332"/>
        <dbReference type="Rhea" id="RHEA-COMP:14527"/>
        <dbReference type="Rhea" id="RHEA-COMP:17347"/>
        <dbReference type="ChEBI" id="CHEBI:30616"/>
        <dbReference type="ChEBI" id="CHEBI:33019"/>
        <dbReference type="ChEBI" id="CHEBI:140395"/>
        <dbReference type="ChEBI" id="CHEBI:173115"/>
        <dbReference type="EC" id="2.7.7.19"/>
    </reaction>
</comment>
<dbReference type="FunFam" id="1.10.1410.10:FF:000001">
    <property type="entry name" value="Putative poly(A) polymerase gamma"/>
    <property type="match status" value="1"/>
</dbReference>
<dbReference type="FunFam" id="3.30.460.10:FF:000002">
    <property type="entry name" value="Poly(A) polymerase alpha, putative"/>
    <property type="match status" value="1"/>
</dbReference>
<evidence type="ECO:0000256" key="7">
    <source>
        <dbReference type="ARBA" id="ARBA00022741"/>
    </source>
</evidence>
<evidence type="ECO:0000256" key="13">
    <source>
        <dbReference type="PIRSR" id="PIRSR018425-2"/>
    </source>
</evidence>
<dbReference type="InterPro" id="IPR048840">
    <property type="entry name" value="PolA_pol_NTPase"/>
</dbReference>
<comment type="similarity">
    <text evidence="3 11">Belongs to the poly(A) polymerase family.</text>
</comment>
<dbReference type="SUPFAM" id="SSF55003">
    <property type="entry name" value="PAP/Archaeal CCA-adding enzyme, C-terminal domain"/>
    <property type="match status" value="1"/>
</dbReference>
<organism evidence="18 19">
    <name type="scientific">Allomyces macrogynus (strain ATCC 38327)</name>
    <name type="common">Allomyces javanicus var. macrogynus</name>
    <dbReference type="NCBI Taxonomy" id="578462"/>
    <lineage>
        <taxon>Eukaryota</taxon>
        <taxon>Fungi</taxon>
        <taxon>Fungi incertae sedis</taxon>
        <taxon>Blastocladiomycota</taxon>
        <taxon>Blastocladiomycetes</taxon>
        <taxon>Blastocladiales</taxon>
        <taxon>Blastocladiaceae</taxon>
        <taxon>Allomyces</taxon>
    </lineage>
</organism>
<feature type="binding site" evidence="12">
    <location>
        <position position="180"/>
    </location>
    <ligand>
        <name>ATP</name>
        <dbReference type="ChEBI" id="CHEBI:30616"/>
    </ligand>
</feature>
<evidence type="ECO:0000256" key="3">
    <source>
        <dbReference type="ARBA" id="ARBA00010912"/>
    </source>
</evidence>
<reference evidence="19" key="2">
    <citation type="submission" date="2009-11" db="EMBL/GenBank/DDBJ databases">
        <title>The Genome Sequence of Allomyces macrogynus strain ATCC 38327.</title>
        <authorList>
            <consortium name="The Broad Institute Genome Sequencing Platform"/>
            <person name="Russ C."/>
            <person name="Cuomo C."/>
            <person name="Shea T."/>
            <person name="Young S.K."/>
            <person name="Zeng Q."/>
            <person name="Koehrsen M."/>
            <person name="Haas B."/>
            <person name="Borodovsky M."/>
            <person name="Guigo R."/>
            <person name="Alvarado L."/>
            <person name="Berlin A."/>
            <person name="Borenstein D."/>
            <person name="Chen Z."/>
            <person name="Engels R."/>
            <person name="Freedman E."/>
            <person name="Gellesch M."/>
            <person name="Goldberg J."/>
            <person name="Griggs A."/>
            <person name="Gujja S."/>
            <person name="Heiman D."/>
            <person name="Hepburn T."/>
            <person name="Howarth C."/>
            <person name="Jen D."/>
            <person name="Larson L."/>
            <person name="Lewis B."/>
            <person name="Mehta T."/>
            <person name="Park D."/>
            <person name="Pearson M."/>
            <person name="Roberts A."/>
            <person name="Saif S."/>
            <person name="Shenoy N."/>
            <person name="Sisk P."/>
            <person name="Stolte C."/>
            <person name="Sykes S."/>
            <person name="Walk T."/>
            <person name="White J."/>
            <person name="Yandava C."/>
            <person name="Burger G."/>
            <person name="Gray M.W."/>
            <person name="Holland P.W.H."/>
            <person name="King N."/>
            <person name="Lang F.B.F."/>
            <person name="Roger A.J."/>
            <person name="Ruiz-Trillo I."/>
            <person name="Lander E."/>
            <person name="Nusbaum C."/>
        </authorList>
    </citation>
    <scope>NUCLEOTIDE SEQUENCE [LARGE SCALE GENOMIC DNA]</scope>
    <source>
        <strain evidence="19">ATCC 38327</strain>
    </source>
</reference>
<feature type="domain" description="Poly(A) polymerase central" evidence="16">
    <location>
        <begin position="233"/>
        <end position="376"/>
    </location>
</feature>
<feature type="region of interest" description="Disordered" evidence="14">
    <location>
        <begin position="537"/>
        <end position="610"/>
    </location>
</feature>
<comment type="cofactor">
    <cofactor evidence="13">
        <name>Mg(2+)</name>
        <dbReference type="ChEBI" id="CHEBI:18420"/>
    </cofactor>
    <text evidence="13">Binds 2 magnesium ions. Also active with manganese.</text>
</comment>
<keyword evidence="5 11" id="KW-0808">Transferase</keyword>
<dbReference type="PANTHER" id="PTHR10682:SF10">
    <property type="entry name" value="POLYNUCLEOTIDE ADENYLYLTRANSFERASE"/>
    <property type="match status" value="1"/>
</dbReference>
<feature type="binding site" evidence="12">
    <location>
        <begin position="126"/>
        <end position="128"/>
    </location>
    <ligand>
        <name>ATP</name>
        <dbReference type="ChEBI" id="CHEBI:30616"/>
    </ligand>
</feature>
<evidence type="ECO:0000313" key="19">
    <source>
        <dbReference type="Proteomes" id="UP000054350"/>
    </source>
</evidence>
<protein>
    <recommendedName>
        <fullName evidence="11">Poly(A) polymerase</fullName>
        <ecNumber evidence="11">2.7.7.19</ecNumber>
    </recommendedName>
</protein>
<gene>
    <name evidence="18" type="ORF">AMAG_15418</name>
</gene>
<dbReference type="Proteomes" id="UP000054350">
    <property type="component" value="Unassembled WGS sequence"/>
</dbReference>
<keyword evidence="9 13" id="KW-0460">Magnesium</keyword>
<dbReference type="PANTHER" id="PTHR10682">
    <property type="entry name" value="POLY A POLYMERASE"/>
    <property type="match status" value="1"/>
</dbReference>
<dbReference type="InterPro" id="IPR014492">
    <property type="entry name" value="PolyA_polymerase"/>
</dbReference>
<dbReference type="GO" id="GO:0006397">
    <property type="term" value="P:mRNA processing"/>
    <property type="evidence" value="ECO:0007669"/>
    <property type="project" value="UniProtKB-KW"/>
</dbReference>
<feature type="binding site" evidence="12">
    <location>
        <begin position="259"/>
        <end position="260"/>
    </location>
    <ligand>
        <name>ATP</name>
        <dbReference type="ChEBI" id="CHEBI:30616"/>
    </ligand>
</feature>
<dbReference type="STRING" id="578462.A0A0L0T7D7"/>
<dbReference type="EMBL" id="GG745367">
    <property type="protein sequence ID" value="KNE70662.1"/>
    <property type="molecule type" value="Genomic_DNA"/>
</dbReference>
<evidence type="ECO:0000256" key="9">
    <source>
        <dbReference type="ARBA" id="ARBA00022842"/>
    </source>
</evidence>
<comment type="cofactor">
    <cofactor evidence="1">
        <name>Mn(2+)</name>
        <dbReference type="ChEBI" id="CHEBI:29035"/>
    </cofactor>
</comment>
<dbReference type="GO" id="GO:0005634">
    <property type="term" value="C:nucleus"/>
    <property type="evidence" value="ECO:0007669"/>
    <property type="project" value="UniProtKB-SubCell"/>
</dbReference>
<evidence type="ECO:0000256" key="8">
    <source>
        <dbReference type="ARBA" id="ARBA00022840"/>
    </source>
</evidence>
<feature type="binding site" evidence="12">
    <location>
        <position position="241"/>
    </location>
    <ligand>
        <name>ATP</name>
        <dbReference type="ChEBI" id="CHEBI:30616"/>
    </ligand>
</feature>
<keyword evidence="4 11" id="KW-0507">mRNA processing</keyword>
<evidence type="ECO:0000256" key="2">
    <source>
        <dbReference type="ARBA" id="ARBA00004123"/>
    </source>
</evidence>
<dbReference type="SUPFAM" id="SSF81301">
    <property type="entry name" value="Nucleotidyltransferase"/>
    <property type="match status" value="1"/>
</dbReference>
<evidence type="ECO:0000259" key="16">
    <source>
        <dbReference type="Pfam" id="PF04928"/>
    </source>
</evidence>
<sequence>MTSTAPQPSYPRPPATALPAAQHHIVTESTQFLGVTKPISLAGPTPSEVELTKMLVATMRENGLFESDEEAQKREMVLGRLNVMTKEFVKQVGMRRGLSEALAVESGGTIFTFGSYRLGVHGAGADIDTLCVVPRHVSREDFFSIMHDMLKNEPDVTELAAVPDAFVPVIKMEFMGIPIDLVMAKLNLTQVVDGLDLSDNQLLQNLDERDVRSLNGSRVTDGILQLVPDVNEFRIALRCIKLWAKRHGVYSNVMGFLGGVAWAMLVARVCQLYPNATASTLVSKFFNIMFKWQWPQPVMLKPIEDGPLNVRIWNPRIYPADRQHRMPIITPAYPSMCATHNVTQSTHRIMLEQFAAAKDVVNSIVFGKGDWNKLFTAPPSFFFTKYRHYLQVVASTYSRDRHLQWSGMVESKLRQLVLRLEVVEGIELAHPYMKGVDRNFVITSDIEATGIRSGTWPARGADSDEAVAAAEAAPDQRVLFTTSFYIGLLIKPAPRPANGGPAQKIRIDLKQPAEEFQHYFVDWDKEETKMTIQNLKRSALPKDVQPTAPQQATSTTAASKKRPAETPQDAAKRKRTDTPTPMTENDTDSMASLPTDTSSVPAMMQIPGLS</sequence>
<dbReference type="CDD" id="cd05402">
    <property type="entry name" value="NT_PAP_TUTase"/>
    <property type="match status" value="1"/>
</dbReference>
<dbReference type="eggNOG" id="KOG2245">
    <property type="taxonomic scope" value="Eukaryota"/>
</dbReference>
<evidence type="ECO:0000259" key="17">
    <source>
        <dbReference type="Pfam" id="PF20750"/>
    </source>
</evidence>
<dbReference type="GO" id="GO:0003723">
    <property type="term" value="F:RNA binding"/>
    <property type="evidence" value="ECO:0007669"/>
    <property type="project" value="UniProtKB-UniRule"/>
</dbReference>
<dbReference type="Gene3D" id="3.30.70.590">
    <property type="entry name" value="Poly(A) polymerase predicted RNA binding domain"/>
    <property type="match status" value="1"/>
</dbReference>
<dbReference type="Gene3D" id="1.10.1410.10">
    <property type="match status" value="1"/>
</dbReference>
<feature type="binding site" evidence="13">
    <location>
        <position position="126"/>
    </location>
    <ligand>
        <name>Mg(2+)</name>
        <dbReference type="ChEBI" id="CHEBI:18420"/>
        <label>1</label>
        <note>catalytic</note>
    </ligand>
</feature>
<evidence type="ECO:0000256" key="14">
    <source>
        <dbReference type="SAM" id="MobiDB-lite"/>
    </source>
</evidence>
<keyword evidence="8 11" id="KW-0067">ATP-binding</keyword>
<evidence type="ECO:0000256" key="1">
    <source>
        <dbReference type="ARBA" id="ARBA00001936"/>
    </source>
</evidence>
<comment type="subcellular location">
    <subcellularLocation>
        <location evidence="2 11">Nucleus</location>
    </subcellularLocation>
</comment>
<evidence type="ECO:0000256" key="11">
    <source>
        <dbReference type="PIRNR" id="PIRNR018425"/>
    </source>
</evidence>
<keyword evidence="19" id="KW-1185">Reference proteome</keyword>
<dbReference type="Pfam" id="PF04928">
    <property type="entry name" value="PAP_central"/>
    <property type="match status" value="1"/>
</dbReference>
<feature type="domain" description="Poly(A) polymerase RNA-binding" evidence="15">
    <location>
        <begin position="382"/>
        <end position="549"/>
    </location>
</feature>
<accession>A0A0L0T7D7</accession>
<comment type="function">
    <text evidence="11">Polymerase that creates the 3'-poly(A) tail of mRNA's.</text>
</comment>
<feature type="domain" description="Poly(A) polymerase nucleotidyltransferase" evidence="17">
    <location>
        <begin position="34"/>
        <end position="227"/>
    </location>
</feature>
<dbReference type="InterPro" id="IPR011068">
    <property type="entry name" value="NuclTrfase_I-like_C"/>
</dbReference>
<keyword evidence="7 11" id="KW-0547">Nucleotide-binding</keyword>
<dbReference type="Pfam" id="PF20750">
    <property type="entry name" value="PAP_NTPase"/>
    <property type="match status" value="1"/>
</dbReference>
<keyword evidence="6 13" id="KW-0479">Metal-binding</keyword>
<dbReference type="OrthoDB" id="412748at2759"/>
<evidence type="ECO:0000256" key="4">
    <source>
        <dbReference type="ARBA" id="ARBA00022664"/>
    </source>
</evidence>
<feature type="binding site" evidence="12">
    <location>
        <position position="250"/>
    </location>
    <ligand>
        <name>ATP</name>
        <dbReference type="ChEBI" id="CHEBI:30616"/>
    </ligand>
</feature>
<evidence type="ECO:0000313" key="18">
    <source>
        <dbReference type="EMBL" id="KNE70662.1"/>
    </source>
</evidence>
<dbReference type="InterPro" id="IPR007010">
    <property type="entry name" value="PolA_pol_RNA-bd_dom"/>
</dbReference>
<evidence type="ECO:0000256" key="12">
    <source>
        <dbReference type="PIRSR" id="PIRSR018425-1"/>
    </source>
</evidence>
<keyword evidence="10 11" id="KW-0539">Nucleus</keyword>
<dbReference type="GO" id="GO:0046872">
    <property type="term" value="F:metal ion binding"/>
    <property type="evidence" value="ECO:0007669"/>
    <property type="project" value="UniProtKB-KW"/>
</dbReference>
<dbReference type="GO" id="GO:0005524">
    <property type="term" value="F:ATP binding"/>
    <property type="evidence" value="ECO:0007669"/>
    <property type="project" value="UniProtKB-UniRule"/>
</dbReference>
<dbReference type="Gene3D" id="3.30.460.10">
    <property type="entry name" value="Beta Polymerase, domain 2"/>
    <property type="match status" value="1"/>
</dbReference>
<feature type="binding site" evidence="13">
    <location>
        <position position="126"/>
    </location>
    <ligand>
        <name>Mg(2+)</name>
        <dbReference type="ChEBI" id="CHEBI:18420"/>
        <label>2</label>
        <note>catalytic</note>
    </ligand>
</feature>
<dbReference type="SUPFAM" id="SSF81631">
    <property type="entry name" value="PAP/OAS1 substrate-binding domain"/>
    <property type="match status" value="1"/>
</dbReference>
<dbReference type="AlphaFoldDB" id="A0A0L0T7D7"/>
<proteinExistence type="inferred from homology"/>
<feature type="compositionally biased region" description="Polar residues" evidence="14">
    <location>
        <begin position="578"/>
        <end position="600"/>
    </location>
</feature>
<feature type="compositionally biased region" description="Low complexity" evidence="14">
    <location>
        <begin position="545"/>
        <end position="558"/>
    </location>
</feature>
<dbReference type="EC" id="2.7.7.19" evidence="11"/>
<evidence type="ECO:0000256" key="10">
    <source>
        <dbReference type="ARBA" id="ARBA00023242"/>
    </source>
</evidence>
<feature type="binding site" evidence="12">
    <location>
        <begin position="113"/>
        <end position="115"/>
    </location>
    <ligand>
        <name>ATP</name>
        <dbReference type="ChEBI" id="CHEBI:30616"/>
    </ligand>
</feature>
<name>A0A0L0T7D7_ALLM3</name>
<evidence type="ECO:0000259" key="15">
    <source>
        <dbReference type="Pfam" id="PF04926"/>
    </source>
</evidence>
<dbReference type="InterPro" id="IPR007012">
    <property type="entry name" value="PolA_pol_cen_dom"/>
</dbReference>
<dbReference type="InterPro" id="IPR043519">
    <property type="entry name" value="NT_sf"/>
</dbReference>
<evidence type="ECO:0000256" key="6">
    <source>
        <dbReference type="ARBA" id="ARBA00022723"/>
    </source>
</evidence>
<feature type="binding site" evidence="13">
    <location>
        <position position="128"/>
    </location>
    <ligand>
        <name>Mg(2+)</name>
        <dbReference type="ChEBI" id="CHEBI:18420"/>
        <label>2</label>
        <note>catalytic</note>
    </ligand>
</feature>
<dbReference type="GO" id="GO:0031123">
    <property type="term" value="P:RNA 3'-end processing"/>
    <property type="evidence" value="ECO:0007669"/>
    <property type="project" value="InterPro"/>
</dbReference>
<feature type="binding site" evidence="13">
    <location>
        <position position="180"/>
    </location>
    <ligand>
        <name>Mg(2+)</name>
        <dbReference type="ChEBI" id="CHEBI:18420"/>
        <label>2</label>
        <note>catalytic</note>
    </ligand>
</feature>
<dbReference type="GO" id="GO:1990817">
    <property type="term" value="F:poly(A) RNA polymerase activity"/>
    <property type="evidence" value="ECO:0007669"/>
    <property type="project" value="UniProtKB-UniRule"/>
</dbReference>
<dbReference type="PIRSF" id="PIRSF018425">
    <property type="entry name" value="PolyA_polymerase"/>
    <property type="match status" value="1"/>
</dbReference>
<evidence type="ECO:0000256" key="5">
    <source>
        <dbReference type="ARBA" id="ARBA00022679"/>
    </source>
</evidence>